<dbReference type="Proteomes" id="UP000197090">
    <property type="component" value="Unassembled WGS sequence"/>
</dbReference>
<evidence type="ECO:0000313" key="1">
    <source>
        <dbReference type="EMBL" id="OWQ77328.1"/>
    </source>
</evidence>
<reference evidence="1 2" key="1">
    <citation type="submission" date="2017-06" db="EMBL/GenBank/DDBJ databases">
        <authorList>
            <person name="Kim H.J."/>
            <person name="Triplett B.A."/>
        </authorList>
    </citation>
    <scope>NUCLEOTIDE SEQUENCE [LARGE SCALE GENOMIC DNA]</scope>
    <source>
        <strain evidence="1 2">594</strain>
    </source>
</reference>
<accession>A0A246IBZ1</accession>
<organism evidence="1 2">
    <name type="scientific">Stenotrophomonas maltophilia</name>
    <name type="common">Pseudomonas maltophilia</name>
    <name type="synonym">Xanthomonas maltophilia</name>
    <dbReference type="NCBI Taxonomy" id="40324"/>
    <lineage>
        <taxon>Bacteria</taxon>
        <taxon>Pseudomonadati</taxon>
        <taxon>Pseudomonadota</taxon>
        <taxon>Gammaproteobacteria</taxon>
        <taxon>Lysobacterales</taxon>
        <taxon>Lysobacteraceae</taxon>
        <taxon>Stenotrophomonas</taxon>
        <taxon>Stenotrophomonas maltophilia group</taxon>
    </lineage>
</organism>
<proteinExistence type="predicted"/>
<dbReference type="RefSeq" id="WP_088496476.1">
    <property type="nucleotide sequence ID" value="NZ_JAJNEH010000017.1"/>
</dbReference>
<name>A0A246IBZ1_STEMA</name>
<sequence>MTIHAVLFPYWTGDCHVPSGEEKIGDAPVIHHGQGRGVGEIAAWLDGDFGHLGRGSELRTRSAFAAPTKGDEGSACVHYGEGHAVLRAADLFLVYSRWNSQDVVLLTRPQILAVLEGYAVFRSMNPQKKHRPPMPFAIEYEAEGEEAIRWFTQAGGCFDPEMDAGPEY</sequence>
<gene>
    <name evidence="1" type="ORF">CEE63_04230</name>
</gene>
<comment type="caution">
    <text evidence="1">The sequence shown here is derived from an EMBL/GenBank/DDBJ whole genome shotgun (WGS) entry which is preliminary data.</text>
</comment>
<protein>
    <submittedName>
        <fullName evidence="1">Uncharacterized protein</fullName>
    </submittedName>
</protein>
<dbReference type="AlphaFoldDB" id="A0A246IBZ1"/>
<evidence type="ECO:0000313" key="2">
    <source>
        <dbReference type="Proteomes" id="UP000197090"/>
    </source>
</evidence>
<dbReference type="EMBL" id="NIVX01000034">
    <property type="protein sequence ID" value="OWQ77328.1"/>
    <property type="molecule type" value="Genomic_DNA"/>
</dbReference>